<dbReference type="PANTHER" id="PTHR43730:SF1">
    <property type="entry name" value="BETA-MANNOSIDASE"/>
    <property type="match status" value="1"/>
</dbReference>
<dbReference type="SUPFAM" id="SSF49785">
    <property type="entry name" value="Galactose-binding domain-like"/>
    <property type="match status" value="1"/>
</dbReference>
<evidence type="ECO:0000313" key="8">
    <source>
        <dbReference type="EMBL" id="SBS73694.1"/>
    </source>
</evidence>
<dbReference type="AlphaFoldDB" id="A0A1Y5P4R7"/>
<dbReference type="GO" id="GO:0004567">
    <property type="term" value="F:beta-mannosidase activity"/>
    <property type="evidence" value="ECO:0007669"/>
    <property type="project" value="UniProtKB-EC"/>
</dbReference>
<dbReference type="EMBL" id="FLQR01000008">
    <property type="protein sequence ID" value="SBS73694.1"/>
    <property type="molecule type" value="Genomic_DNA"/>
</dbReference>
<dbReference type="InterPro" id="IPR013783">
    <property type="entry name" value="Ig-like_fold"/>
</dbReference>
<keyword evidence="5" id="KW-0326">Glycosidase</keyword>
<dbReference type="Pfam" id="PF22666">
    <property type="entry name" value="Glyco_hydro_2_N2"/>
    <property type="match status" value="1"/>
</dbReference>
<dbReference type="InterPro" id="IPR017853">
    <property type="entry name" value="GH"/>
</dbReference>
<name>A0A1Y5P4R7_9MICO</name>
<sequence length="819" mass="89177">MSTVIHPLRALPLDTGWTVRAAGGPSAVGDVEVPATVPGVVHLDLLAAGLIPDPYLDDNESALAWIGLVDWTYRTELAVTAELLAGADRHELVFDGLDTVATVSLDGAPLAEVANQHRSYRIDVTGLLTVGRHTLTVAFRSPIRYANAQALVLGARPRPYPLPYDAIRKSACSFGWDWGIATYASGIWRAARLESWTGARLAEVRVAARPDGDGGVVTASVSLARTADVPLSLRVAVAGAEQTVEVPAGAADAEVEVTLGAVERWWPAGYGDQPLYDVDVELRADAAVIDTATRRVGFRTLRWDTESDADGTPFQLVVNDVPVFVKGVNWIPDDAFPSRVGPDRYRRRLEQARSAHLNLIRVWGGGIYESEDFYDACDELGLLTWQDFLFACAAYSEDEPLRGEIEAEARENIARLGHRASLALLTGNNENLWGYEDWGWQRMLDGKSWGAYYYHELLPALVAEIAPHVPYAPGSPFSPGGQHPNDERHGTMHLWEQWNRLDWPTYRDQTPRFVAEFGWQGPPTWTTLTSSIHDEPLTPESPGMIVHQKALDGNVKLASGLLGHYRVPEDMETWHWAMQLNQANAVSCALDWFRAHAPHTSGAVVWQLNDCWPVTSWAAVDGEGREKPLLFAIRNAFAPRAVSVQPAGDGLFAALTNDTGEAWSGDIVVRRMGFDGAERERRVLVGEAPARGTLRVDLPPVAPDDVADEVLVVEALGTSAVWWFAEPRDSALPPAQFAAEVVPRGDDGFDVTITATTLVRDLTLLVDKIAPDAVVDGGLVTLLPGASHTFRVRGVVELAAADVLRPGVARSANELVAAR</sequence>
<comment type="similarity">
    <text evidence="2">Belongs to the glycosyl hydrolase 2 family.</text>
</comment>
<evidence type="ECO:0000256" key="3">
    <source>
        <dbReference type="ARBA" id="ARBA00012754"/>
    </source>
</evidence>
<proteinExistence type="inferred from homology"/>
<evidence type="ECO:0000259" key="6">
    <source>
        <dbReference type="Pfam" id="PF00703"/>
    </source>
</evidence>
<keyword evidence="4" id="KW-0378">Hydrolase</keyword>
<dbReference type="InterPro" id="IPR006102">
    <property type="entry name" value="Ig-like_GH2"/>
</dbReference>
<dbReference type="InterPro" id="IPR036156">
    <property type="entry name" value="Beta-gal/glucu_dom_sf"/>
</dbReference>
<dbReference type="Pfam" id="PF00703">
    <property type="entry name" value="Glyco_hydro_2"/>
    <property type="match status" value="1"/>
</dbReference>
<dbReference type="FunFam" id="3.20.20.80:FF:000050">
    <property type="entry name" value="Beta-mannosidase B"/>
    <property type="match status" value="1"/>
</dbReference>
<dbReference type="GO" id="GO:0005975">
    <property type="term" value="P:carbohydrate metabolic process"/>
    <property type="evidence" value="ECO:0007669"/>
    <property type="project" value="InterPro"/>
</dbReference>
<accession>A0A1Y5P4R7</accession>
<dbReference type="InterPro" id="IPR050887">
    <property type="entry name" value="Beta-mannosidase_GH2"/>
</dbReference>
<dbReference type="SUPFAM" id="SSF51445">
    <property type="entry name" value="(Trans)glycosidases"/>
    <property type="match status" value="1"/>
</dbReference>
<reference evidence="8" key="1">
    <citation type="submission" date="2016-03" db="EMBL/GenBank/DDBJ databases">
        <authorList>
            <person name="Ploux O."/>
        </authorList>
    </citation>
    <scope>NUCLEOTIDE SEQUENCE</scope>
    <source>
        <strain evidence="8">UC1</strain>
    </source>
</reference>
<dbReference type="SUPFAM" id="SSF49303">
    <property type="entry name" value="beta-Galactosidase/glucuronidase domain"/>
    <property type="match status" value="1"/>
</dbReference>
<dbReference type="Gene3D" id="3.20.20.80">
    <property type="entry name" value="Glycosidases"/>
    <property type="match status" value="1"/>
</dbReference>
<dbReference type="EC" id="3.2.1.25" evidence="3"/>
<gene>
    <name evidence="8" type="ORF">MIPYR_40321</name>
</gene>
<protein>
    <recommendedName>
        <fullName evidence="3">beta-mannosidase</fullName>
        <ecNumber evidence="3">3.2.1.25</ecNumber>
    </recommendedName>
</protein>
<dbReference type="Gene3D" id="2.60.120.260">
    <property type="entry name" value="Galactose-binding domain-like"/>
    <property type="match status" value="1"/>
</dbReference>
<evidence type="ECO:0000256" key="5">
    <source>
        <dbReference type="ARBA" id="ARBA00023295"/>
    </source>
</evidence>
<dbReference type="Gene3D" id="2.60.40.10">
    <property type="entry name" value="Immunoglobulins"/>
    <property type="match status" value="1"/>
</dbReference>
<evidence type="ECO:0000259" key="7">
    <source>
        <dbReference type="Pfam" id="PF22666"/>
    </source>
</evidence>
<evidence type="ECO:0000256" key="1">
    <source>
        <dbReference type="ARBA" id="ARBA00000829"/>
    </source>
</evidence>
<dbReference type="InterPro" id="IPR054593">
    <property type="entry name" value="Beta-mannosidase-like_N2"/>
</dbReference>
<comment type="catalytic activity">
    <reaction evidence="1">
        <text>Hydrolysis of terminal, non-reducing beta-D-mannose residues in beta-D-mannosides.</text>
        <dbReference type="EC" id="3.2.1.25"/>
    </reaction>
</comment>
<dbReference type="RefSeq" id="WP_295576750.1">
    <property type="nucleotide sequence ID" value="NZ_FLQR01000008.1"/>
</dbReference>
<dbReference type="GO" id="GO:0006516">
    <property type="term" value="P:glycoprotein catabolic process"/>
    <property type="evidence" value="ECO:0007669"/>
    <property type="project" value="TreeGrafter"/>
</dbReference>
<evidence type="ECO:0000256" key="4">
    <source>
        <dbReference type="ARBA" id="ARBA00022801"/>
    </source>
</evidence>
<organism evidence="8">
    <name type="scientific">uncultured Microbacterium sp</name>
    <dbReference type="NCBI Taxonomy" id="191216"/>
    <lineage>
        <taxon>Bacteria</taxon>
        <taxon>Bacillati</taxon>
        <taxon>Actinomycetota</taxon>
        <taxon>Actinomycetes</taxon>
        <taxon>Micrococcales</taxon>
        <taxon>Microbacteriaceae</taxon>
        <taxon>Microbacterium</taxon>
        <taxon>environmental samples</taxon>
    </lineage>
</organism>
<feature type="domain" description="Glycoside hydrolase family 2 immunoglobulin-like beta-sandwich" evidence="6">
    <location>
        <begin position="240"/>
        <end position="299"/>
    </location>
</feature>
<dbReference type="InterPro" id="IPR008979">
    <property type="entry name" value="Galactose-bd-like_sf"/>
</dbReference>
<dbReference type="PANTHER" id="PTHR43730">
    <property type="entry name" value="BETA-MANNOSIDASE"/>
    <property type="match status" value="1"/>
</dbReference>
<feature type="domain" description="Beta-mannosidase-like galactose-binding" evidence="7">
    <location>
        <begin position="17"/>
        <end position="189"/>
    </location>
</feature>
<evidence type="ECO:0000256" key="2">
    <source>
        <dbReference type="ARBA" id="ARBA00007401"/>
    </source>
</evidence>